<keyword evidence="5 9" id="KW-0812">Transmembrane</keyword>
<feature type="transmembrane region" description="Helical" evidence="9">
    <location>
        <begin position="6"/>
        <end position="24"/>
    </location>
</feature>
<comment type="similarity">
    <text evidence="2 9">Belongs to the SWEET sugar transporter family.</text>
</comment>
<evidence type="ECO:0000256" key="6">
    <source>
        <dbReference type="ARBA" id="ARBA00022737"/>
    </source>
</evidence>
<comment type="caution">
    <text evidence="10">The sequence shown here is derived from an EMBL/GenBank/DDBJ whole genome shotgun (WGS) entry which is preliminary data.</text>
</comment>
<sequence>MKEFVAADIAPILACVLALVRFLVPTREVLTVRRDGNLGELNPVPFCAAILNTSGWVAYSVLEGDLFIFFGDAPGLLCSIWMTFSLFPHASRAVQDRLTGFIMTAAAVWCILAMVTIILQSTGSGHAVTPLWGWAVSVTQVLLMASPLSTIYKAIQQRTSASFHLGLCAMGLVTSTMWVIFSLTINNLFVMVPNMVGGAMSLLALLVCIVLPRTPPRTPAEQQQARMRGIEQAVELGR</sequence>
<feature type="transmembrane region" description="Helical" evidence="9">
    <location>
        <begin position="163"/>
        <end position="185"/>
    </location>
</feature>
<evidence type="ECO:0000256" key="4">
    <source>
        <dbReference type="ARBA" id="ARBA00022597"/>
    </source>
</evidence>
<evidence type="ECO:0000313" key="11">
    <source>
        <dbReference type="Proteomes" id="UP001314263"/>
    </source>
</evidence>
<evidence type="ECO:0000256" key="1">
    <source>
        <dbReference type="ARBA" id="ARBA00004127"/>
    </source>
</evidence>
<name>A0AAV1HUN9_9CHLO</name>
<dbReference type="GO" id="GO:0051119">
    <property type="term" value="F:sugar transmembrane transporter activity"/>
    <property type="evidence" value="ECO:0007669"/>
    <property type="project" value="InterPro"/>
</dbReference>
<evidence type="ECO:0000256" key="3">
    <source>
        <dbReference type="ARBA" id="ARBA00022448"/>
    </source>
</evidence>
<dbReference type="PANTHER" id="PTHR10791">
    <property type="entry name" value="RAG1-ACTIVATING PROTEIN 1"/>
    <property type="match status" value="1"/>
</dbReference>
<dbReference type="PANTHER" id="PTHR10791:SF224">
    <property type="entry name" value="SUGAR TRANSPORTER SWEET"/>
    <property type="match status" value="1"/>
</dbReference>
<keyword evidence="7 9" id="KW-1133">Transmembrane helix</keyword>
<evidence type="ECO:0000256" key="5">
    <source>
        <dbReference type="ARBA" id="ARBA00022692"/>
    </source>
</evidence>
<feature type="transmembrane region" description="Helical" evidence="9">
    <location>
        <begin position="99"/>
        <end position="119"/>
    </location>
</feature>
<dbReference type="EMBL" id="CAUYUE010000001">
    <property type="protein sequence ID" value="CAK0734024.1"/>
    <property type="molecule type" value="Genomic_DNA"/>
</dbReference>
<evidence type="ECO:0000256" key="2">
    <source>
        <dbReference type="ARBA" id="ARBA00007809"/>
    </source>
</evidence>
<dbReference type="Gene3D" id="1.20.1280.290">
    <property type="match status" value="2"/>
</dbReference>
<keyword evidence="3 9" id="KW-0813">Transport</keyword>
<dbReference type="AlphaFoldDB" id="A0AAV1HUN9"/>
<evidence type="ECO:0000256" key="9">
    <source>
        <dbReference type="RuleBase" id="RU910715"/>
    </source>
</evidence>
<evidence type="ECO:0000256" key="8">
    <source>
        <dbReference type="ARBA" id="ARBA00023136"/>
    </source>
</evidence>
<keyword evidence="6" id="KW-0677">Repeat</keyword>
<feature type="transmembrane region" description="Helical" evidence="9">
    <location>
        <begin position="44"/>
        <end position="62"/>
    </location>
</feature>
<dbReference type="GO" id="GO:0012505">
    <property type="term" value="C:endomembrane system"/>
    <property type="evidence" value="ECO:0007669"/>
    <property type="project" value="UniProtKB-SubCell"/>
</dbReference>
<feature type="transmembrane region" description="Helical" evidence="9">
    <location>
        <begin position="68"/>
        <end position="87"/>
    </location>
</feature>
<dbReference type="Proteomes" id="UP001314263">
    <property type="component" value="Unassembled WGS sequence"/>
</dbReference>
<comment type="function">
    <text evidence="9">Mediates both low-affinity uptake and efflux of sugar across the membrane.</text>
</comment>
<gene>
    <name evidence="10" type="ORF">CVIRNUC_000372</name>
</gene>
<accession>A0AAV1HUN9</accession>
<keyword evidence="4 9" id="KW-0762">Sugar transport</keyword>
<feature type="transmembrane region" description="Helical" evidence="9">
    <location>
        <begin position="191"/>
        <end position="211"/>
    </location>
</feature>
<evidence type="ECO:0000313" key="10">
    <source>
        <dbReference type="EMBL" id="CAK0734024.1"/>
    </source>
</evidence>
<dbReference type="GO" id="GO:0005886">
    <property type="term" value="C:plasma membrane"/>
    <property type="evidence" value="ECO:0007669"/>
    <property type="project" value="UniProtKB-SubCell"/>
</dbReference>
<dbReference type="Pfam" id="PF03083">
    <property type="entry name" value="MtN3_slv"/>
    <property type="match status" value="2"/>
</dbReference>
<dbReference type="InterPro" id="IPR004316">
    <property type="entry name" value="SWEET_rpt"/>
</dbReference>
<reference evidence="10 11" key="1">
    <citation type="submission" date="2023-10" db="EMBL/GenBank/DDBJ databases">
        <authorList>
            <person name="Maclean D."/>
            <person name="Macfadyen A."/>
        </authorList>
    </citation>
    <scope>NUCLEOTIDE SEQUENCE [LARGE SCALE GENOMIC DNA]</scope>
</reference>
<evidence type="ECO:0000256" key="7">
    <source>
        <dbReference type="ARBA" id="ARBA00022989"/>
    </source>
</evidence>
<comment type="subcellular location">
    <subcellularLocation>
        <location evidence="9">Cell membrane</location>
        <topology evidence="9">Multi-pass membrane protein</topology>
    </subcellularLocation>
    <subcellularLocation>
        <location evidence="1">Endomembrane system</location>
        <topology evidence="1">Multi-pass membrane protein</topology>
    </subcellularLocation>
</comment>
<dbReference type="InterPro" id="IPR047664">
    <property type="entry name" value="SWEET"/>
</dbReference>
<keyword evidence="11" id="KW-1185">Reference proteome</keyword>
<keyword evidence="8 9" id="KW-0472">Membrane</keyword>
<feature type="transmembrane region" description="Helical" evidence="9">
    <location>
        <begin position="131"/>
        <end position="151"/>
    </location>
</feature>
<organism evidence="10 11">
    <name type="scientific">Coccomyxa viridis</name>
    <dbReference type="NCBI Taxonomy" id="1274662"/>
    <lineage>
        <taxon>Eukaryota</taxon>
        <taxon>Viridiplantae</taxon>
        <taxon>Chlorophyta</taxon>
        <taxon>core chlorophytes</taxon>
        <taxon>Trebouxiophyceae</taxon>
        <taxon>Trebouxiophyceae incertae sedis</taxon>
        <taxon>Coccomyxaceae</taxon>
        <taxon>Coccomyxa</taxon>
    </lineage>
</organism>
<proteinExistence type="inferred from homology"/>
<protein>
    <recommendedName>
        <fullName evidence="9">Bidirectional sugar transporter SWEET</fullName>
    </recommendedName>
</protein>